<protein>
    <recommendedName>
        <fullName evidence="1">DUF7344 domain-containing protein</fullName>
    </recommendedName>
</protein>
<reference evidence="2 3" key="1">
    <citation type="journal article" date="2010" name="Stand. Genomic Sci.">
        <title>Complete genome sequence of Haloterrigena turkmenica type strain (4k).</title>
        <authorList>
            <person name="Saunders E."/>
            <person name="Tindall B.J."/>
            <person name="Fahnrich R."/>
            <person name="Lapidus A."/>
            <person name="Copeland A."/>
            <person name="Del Rio T.G."/>
            <person name="Lucas S."/>
            <person name="Chen F."/>
            <person name="Tice H."/>
            <person name="Cheng J.F."/>
            <person name="Han C."/>
            <person name="Detter J.C."/>
            <person name="Bruce D."/>
            <person name="Goodwin L."/>
            <person name="Chain P."/>
            <person name="Pitluck S."/>
            <person name="Pati A."/>
            <person name="Ivanova N."/>
            <person name="Mavromatis K."/>
            <person name="Chen A."/>
            <person name="Palaniappan K."/>
            <person name="Land M."/>
            <person name="Hauser L."/>
            <person name="Chang Y.J."/>
            <person name="Jeffries C.D."/>
            <person name="Brettin T."/>
            <person name="Rohde M."/>
            <person name="Goker M."/>
            <person name="Bristow J."/>
            <person name="Eisen J.A."/>
            <person name="Markowitz V."/>
            <person name="Hugenholtz P."/>
            <person name="Klenk H.P."/>
            <person name="Kyrpides N.C."/>
        </authorList>
    </citation>
    <scope>NUCLEOTIDE SEQUENCE [LARGE SCALE GENOMIC DNA]</scope>
    <source>
        <strain evidence="3">ATCC 51198 / DSM 5511 / JCM 9101 / NCIMB 13204 / VKM B-1734 / 4k</strain>
    </source>
</reference>
<dbReference type="KEGG" id="htu:Htur_1979"/>
<dbReference type="RefSeq" id="WP_012943152.1">
    <property type="nucleotide sequence ID" value="NC_013743.1"/>
</dbReference>
<name>D2RSY3_HALTV</name>
<dbReference type="InterPro" id="IPR036388">
    <property type="entry name" value="WH-like_DNA-bd_sf"/>
</dbReference>
<dbReference type="Proteomes" id="UP000001903">
    <property type="component" value="Chromosome"/>
</dbReference>
<dbReference type="InterPro" id="IPR055768">
    <property type="entry name" value="DUF7344"/>
</dbReference>
<dbReference type="Pfam" id="PF24035">
    <property type="entry name" value="DUF7344"/>
    <property type="match status" value="1"/>
</dbReference>
<feature type="domain" description="DUF7344" evidence="1">
    <location>
        <begin position="28"/>
        <end position="110"/>
    </location>
</feature>
<dbReference type="HOGENOM" id="CLU_131305_4_0_2"/>
<gene>
    <name evidence="2" type="ordered locus">Htur_1979</name>
</gene>
<dbReference type="GeneID" id="8742578"/>
<sequence length="131" mass="14364">MTPPINSPAADLEFDDSSADAVDTAMGILADRNRRAVLRYLDRSDGTATLTELAEAIATDTRNPDPTTISDLADVSSRDVREVRISLHHLHVPKLDAAGAIDYDRKTETLTLLDQGRTLLERQEAVRGPLR</sequence>
<evidence type="ECO:0000313" key="3">
    <source>
        <dbReference type="Proteomes" id="UP000001903"/>
    </source>
</evidence>
<dbReference type="AlphaFoldDB" id="D2RSY3"/>
<dbReference type="EMBL" id="CP001860">
    <property type="protein sequence ID" value="ADB60863.1"/>
    <property type="molecule type" value="Genomic_DNA"/>
</dbReference>
<proteinExistence type="predicted"/>
<accession>D2RSY3</accession>
<keyword evidence="3" id="KW-1185">Reference proteome</keyword>
<organism evidence="2 3">
    <name type="scientific">Haloterrigena turkmenica (strain ATCC 51198 / DSM 5511 / JCM 9101 / NCIMB 13204 / VKM B-1734 / 4k)</name>
    <name type="common">Halococcus turkmenicus</name>
    <dbReference type="NCBI Taxonomy" id="543526"/>
    <lineage>
        <taxon>Archaea</taxon>
        <taxon>Methanobacteriati</taxon>
        <taxon>Methanobacteriota</taxon>
        <taxon>Stenosarchaea group</taxon>
        <taxon>Halobacteria</taxon>
        <taxon>Halobacteriales</taxon>
        <taxon>Natrialbaceae</taxon>
        <taxon>Haloterrigena</taxon>
    </lineage>
</organism>
<dbReference type="eggNOG" id="arCOG03828">
    <property type="taxonomic scope" value="Archaea"/>
</dbReference>
<evidence type="ECO:0000259" key="1">
    <source>
        <dbReference type="Pfam" id="PF24035"/>
    </source>
</evidence>
<dbReference type="Gene3D" id="1.10.10.10">
    <property type="entry name" value="Winged helix-like DNA-binding domain superfamily/Winged helix DNA-binding domain"/>
    <property type="match status" value="1"/>
</dbReference>
<evidence type="ECO:0000313" key="2">
    <source>
        <dbReference type="EMBL" id="ADB60863.1"/>
    </source>
</evidence>
<dbReference type="OrthoDB" id="247722at2157"/>